<dbReference type="GO" id="GO:0016491">
    <property type="term" value="F:oxidoreductase activity"/>
    <property type="evidence" value="ECO:0007669"/>
    <property type="project" value="UniProtKB-KW"/>
</dbReference>
<evidence type="ECO:0000256" key="2">
    <source>
        <dbReference type="ARBA" id="ARBA00022630"/>
    </source>
</evidence>
<keyword evidence="7" id="KW-1185">Reference proteome</keyword>
<keyword evidence="2" id="KW-0285">Flavoprotein</keyword>
<sequence length="409" mass="44192">MLGSSPANQDQSVTQPDQGSDREVSYVSERITWHMCKSIGPYIDMFDMFHGQIFGNATILMASLLFLRSRASYATITAPFSQAVSSIMSGNQSAGVSDVLVIGGGPGGLSVATGLARQLYTTIVFDNGVYRNARSQHMHNVAGWDHQSPAAFREKSRQDLLDRYDTIRFEDVAIEAVRKNAAGLFEADDATGRTWTGRKLMLATGVRDVYPDIPGYDEVWGYRVYHCLFCHGFEQRNAKSVGVLAIGDLSNPKVALHMAYQAQRLAQNVVVYTDGASDVAEQVELGVQPGFKITVEQRSIERLSMGPNNSEVVVQLSGGEEQVQGFLVHRPKAEVNGPFARQLALELTEAGDIKTSQPFHETSVSGCFAVGDCATYMKAVTSAISMGALGAGGLASQLQMLPPVAPGKI</sequence>
<dbReference type="InterPro" id="IPR036188">
    <property type="entry name" value="FAD/NAD-bd_sf"/>
</dbReference>
<protein>
    <submittedName>
        <fullName evidence="6">Related to thioredoxin reductase</fullName>
    </submittedName>
</protein>
<feature type="domain" description="FAD/NAD(P)-binding" evidence="5">
    <location>
        <begin position="98"/>
        <end position="387"/>
    </location>
</feature>
<evidence type="ECO:0000256" key="4">
    <source>
        <dbReference type="SAM" id="MobiDB-lite"/>
    </source>
</evidence>
<dbReference type="OrthoDB" id="3646494at2759"/>
<feature type="region of interest" description="Disordered" evidence="4">
    <location>
        <begin position="1"/>
        <end position="23"/>
    </location>
</feature>
<reference evidence="6 7" key="1">
    <citation type="submission" date="2016-03" db="EMBL/GenBank/DDBJ databases">
        <authorList>
            <person name="Ploux O."/>
        </authorList>
    </citation>
    <scope>NUCLEOTIDE SEQUENCE [LARGE SCALE GENOMIC DNA]</scope>
    <source>
        <strain evidence="6 7">URUG2</strain>
    </source>
</reference>
<dbReference type="STRING" id="112498.A0A2D3VEE0"/>
<keyword evidence="3" id="KW-0560">Oxidoreductase</keyword>
<name>A0A2D3VEE0_9PEZI</name>
<evidence type="ECO:0000313" key="7">
    <source>
        <dbReference type="Proteomes" id="UP000225277"/>
    </source>
</evidence>
<dbReference type="GeneID" id="35602177"/>
<dbReference type="InterPro" id="IPR050097">
    <property type="entry name" value="Ferredoxin-NADP_redctase_2"/>
</dbReference>
<gene>
    <name evidence="6" type="ORF">RCC_07056</name>
</gene>
<feature type="compositionally biased region" description="Polar residues" evidence="4">
    <location>
        <begin position="1"/>
        <end position="18"/>
    </location>
</feature>
<comment type="similarity">
    <text evidence="1">Belongs to the class-II pyridine nucleotide-disulfide oxidoreductase family.</text>
</comment>
<evidence type="ECO:0000259" key="5">
    <source>
        <dbReference type="Pfam" id="PF07992"/>
    </source>
</evidence>
<dbReference type="Pfam" id="PF07992">
    <property type="entry name" value="Pyr_redox_2"/>
    <property type="match status" value="1"/>
</dbReference>
<dbReference type="PRINTS" id="PR00469">
    <property type="entry name" value="PNDRDTASEII"/>
</dbReference>
<accession>A0A2D3VEE0</accession>
<dbReference type="PANTHER" id="PTHR48105">
    <property type="entry name" value="THIOREDOXIN REDUCTASE 1-RELATED-RELATED"/>
    <property type="match status" value="1"/>
</dbReference>
<organism evidence="6 7">
    <name type="scientific">Ramularia collo-cygni</name>
    <dbReference type="NCBI Taxonomy" id="112498"/>
    <lineage>
        <taxon>Eukaryota</taxon>
        <taxon>Fungi</taxon>
        <taxon>Dikarya</taxon>
        <taxon>Ascomycota</taxon>
        <taxon>Pezizomycotina</taxon>
        <taxon>Dothideomycetes</taxon>
        <taxon>Dothideomycetidae</taxon>
        <taxon>Mycosphaerellales</taxon>
        <taxon>Mycosphaerellaceae</taxon>
        <taxon>Ramularia</taxon>
    </lineage>
</organism>
<evidence type="ECO:0000256" key="3">
    <source>
        <dbReference type="ARBA" id="ARBA00023002"/>
    </source>
</evidence>
<dbReference type="RefSeq" id="XP_023628083.1">
    <property type="nucleotide sequence ID" value="XM_023772315.1"/>
</dbReference>
<evidence type="ECO:0000256" key="1">
    <source>
        <dbReference type="ARBA" id="ARBA00009333"/>
    </source>
</evidence>
<dbReference type="GO" id="GO:0097237">
    <property type="term" value="P:cellular response to toxic substance"/>
    <property type="evidence" value="ECO:0007669"/>
    <property type="project" value="UniProtKB-ARBA"/>
</dbReference>
<dbReference type="PRINTS" id="PR00368">
    <property type="entry name" value="FADPNR"/>
</dbReference>
<dbReference type="SUPFAM" id="SSF51905">
    <property type="entry name" value="FAD/NAD(P)-binding domain"/>
    <property type="match status" value="1"/>
</dbReference>
<dbReference type="Gene3D" id="3.50.50.60">
    <property type="entry name" value="FAD/NAD(P)-binding domain"/>
    <property type="match status" value="2"/>
</dbReference>
<dbReference type="EMBL" id="FJUY01000010">
    <property type="protein sequence ID" value="CZT21194.1"/>
    <property type="molecule type" value="Genomic_DNA"/>
</dbReference>
<dbReference type="Proteomes" id="UP000225277">
    <property type="component" value="Unassembled WGS sequence"/>
</dbReference>
<dbReference type="AlphaFoldDB" id="A0A2D3VEE0"/>
<dbReference type="InterPro" id="IPR023753">
    <property type="entry name" value="FAD/NAD-binding_dom"/>
</dbReference>
<proteinExistence type="inferred from homology"/>
<evidence type="ECO:0000313" key="6">
    <source>
        <dbReference type="EMBL" id="CZT21194.1"/>
    </source>
</evidence>